<sequence length="62" mass="6465">MVGMTARTAVTAPRPPYGGGCDVCAALLAQRTAAQEAGRMGEVAECDRELRAHGRHGEGRTP</sequence>
<name>A0A1I2FQB3_9ACTN</name>
<accession>A0A1I2FQB3</accession>
<dbReference type="Proteomes" id="UP000181942">
    <property type="component" value="Unassembled WGS sequence"/>
</dbReference>
<reference evidence="1 2" key="1">
    <citation type="submission" date="2016-10" db="EMBL/GenBank/DDBJ databases">
        <authorList>
            <person name="de Groot N.N."/>
        </authorList>
    </citation>
    <scope>NUCLEOTIDE SEQUENCE [LARGE SCALE GENOMIC DNA]</scope>
    <source>
        <strain evidence="1 2">OK461</strain>
    </source>
</reference>
<evidence type="ECO:0000313" key="2">
    <source>
        <dbReference type="Proteomes" id="UP000181942"/>
    </source>
</evidence>
<organism evidence="1 2">
    <name type="scientific">Streptomyces mirabilis</name>
    <dbReference type="NCBI Taxonomy" id="68239"/>
    <lineage>
        <taxon>Bacteria</taxon>
        <taxon>Bacillati</taxon>
        <taxon>Actinomycetota</taxon>
        <taxon>Actinomycetes</taxon>
        <taxon>Kitasatosporales</taxon>
        <taxon>Streptomycetaceae</taxon>
        <taxon>Streptomyces</taxon>
    </lineage>
</organism>
<gene>
    <name evidence="1" type="ORF">SAMN02787118_103608</name>
</gene>
<dbReference type="AlphaFoldDB" id="A0A1I2FQB3"/>
<proteinExistence type="predicted"/>
<dbReference type="EMBL" id="FONR01000003">
    <property type="protein sequence ID" value="SFF07692.1"/>
    <property type="molecule type" value="Genomic_DNA"/>
</dbReference>
<evidence type="ECO:0000313" key="1">
    <source>
        <dbReference type="EMBL" id="SFF07692.1"/>
    </source>
</evidence>
<protein>
    <submittedName>
        <fullName evidence="1">Uncharacterized protein</fullName>
    </submittedName>
</protein>